<dbReference type="SMART" id="SM00220">
    <property type="entry name" value="S_TKc"/>
    <property type="match status" value="1"/>
</dbReference>
<feature type="domain" description="Protein kinase" evidence="7">
    <location>
        <begin position="327"/>
        <end position="600"/>
    </location>
</feature>
<dbReference type="GO" id="GO:0005524">
    <property type="term" value="F:ATP binding"/>
    <property type="evidence" value="ECO:0007669"/>
    <property type="project" value="UniProtKB-KW"/>
</dbReference>
<accession>A0AAW1S2I4</accession>
<name>A0AAW1S2I4_9CHLO</name>
<keyword evidence="1" id="KW-0140">cGMP</keyword>
<dbReference type="CDD" id="cd00051">
    <property type="entry name" value="EFh"/>
    <property type="match status" value="1"/>
</dbReference>
<sequence>MCYHTLAKTGGCSWTPELWDYSSVLAPAASEVLAFEGLPGFTRSVYARDHALITPESRVWQPGGTNVSVAYLISPTAATGANFAMFLATMGPDALAAAPPTGVERFLFVLDGAARLEAESAGVQVDLGAGAFAYLPPDTPHCLTSTAGAGLLLFERRYALARAGGRLQVLHGQTDGQPVLPVPGEVFALRKLLPQTADHDFNVHVMDFQPGEYLFVKEVHYNQHGMLMAAGRGVYRLADAWYPVQQGDAIWMAPYVLQWYGALGTRPTRYILYKDTTLNPLASPTRPSSGTFASSAAPLSPRYTSGPESAQKLKWRKGDVRAEYDFVRELSHTTAESADTVWLVRHRKTGETLACKRISKRQEVIYRCSCRVGGDAGNGWRHEAEVMARVCDHRNIVQLYEVYEDTNYVYILMEPCLGGELFDLIVERGHLTERDAAVKARALLEVIQHCHSRGVVHRDLKPENFLLKAKHATVDHPCTQHNVRCIDFGSAAIVKPGQQLRDVVGSSYYVSPECLKGSYSFPTDLWSAGVIIYIMLSGLPPFNGANTREVFRAIVDAPLNLDCDPWQDISAPGKDFVRRLLHKDPRKRMRVTEALAHPWVCVLNAAPNARLSGVVVERLVAFTRSSRLERALLNLVAKHLSRSDIGHLEAMFKALDTDGDGRLSAEDLRGGLGAVGRKMSSAAVESLVSDLDISGCGSLDLEEFIAAALNRQEALNAKTLAEVFDKLDDDDDGEIGARALSCALQECHIDMSEEALNGLLEKEGVTPDRKLGVPIMHAETFKRIMLHEWLEPAAAAAAAASGACQAGVGTRSEPTTPTAVH</sequence>
<keyword evidence="4" id="KW-0067">ATP-binding</keyword>
<evidence type="ECO:0000313" key="10">
    <source>
        <dbReference type="Proteomes" id="UP001445335"/>
    </source>
</evidence>
<dbReference type="Proteomes" id="UP001445335">
    <property type="component" value="Unassembled WGS sequence"/>
</dbReference>
<evidence type="ECO:0000256" key="4">
    <source>
        <dbReference type="ARBA" id="ARBA00022840"/>
    </source>
</evidence>
<evidence type="ECO:0000256" key="6">
    <source>
        <dbReference type="SAM" id="MobiDB-lite"/>
    </source>
</evidence>
<dbReference type="SUPFAM" id="SSF47473">
    <property type="entry name" value="EF-hand"/>
    <property type="match status" value="1"/>
</dbReference>
<dbReference type="InterPro" id="IPR017627">
    <property type="entry name" value="UGHY"/>
</dbReference>
<dbReference type="PANTHER" id="PTHR34571">
    <property type="entry name" value="(S)-UREIDOGLYCINE AMINOHYDROLASE"/>
    <property type="match status" value="1"/>
</dbReference>
<dbReference type="PROSITE" id="PS00108">
    <property type="entry name" value="PROTEIN_KINASE_ST"/>
    <property type="match status" value="1"/>
</dbReference>
<dbReference type="Gene3D" id="1.10.510.10">
    <property type="entry name" value="Transferase(Phosphotransferase) domain 1"/>
    <property type="match status" value="1"/>
</dbReference>
<dbReference type="CDD" id="cd02212">
    <property type="entry name" value="cupin_UGlyAH_C"/>
    <property type="match status" value="1"/>
</dbReference>
<reference evidence="9 10" key="1">
    <citation type="journal article" date="2024" name="Nat. Commun.">
        <title>Phylogenomics reveals the evolutionary origins of lichenization in chlorophyte algae.</title>
        <authorList>
            <person name="Puginier C."/>
            <person name="Libourel C."/>
            <person name="Otte J."/>
            <person name="Skaloud P."/>
            <person name="Haon M."/>
            <person name="Grisel S."/>
            <person name="Petersen M."/>
            <person name="Berrin J.G."/>
            <person name="Delaux P.M."/>
            <person name="Dal Grande F."/>
            <person name="Keller J."/>
        </authorList>
    </citation>
    <scope>NUCLEOTIDE SEQUENCE [LARGE SCALE GENOMIC DNA]</scope>
    <source>
        <strain evidence="9 10">SAG 245.80</strain>
    </source>
</reference>
<dbReference type="InterPro" id="IPR044697">
    <property type="entry name" value="UGlyAH_cupin_C"/>
</dbReference>
<evidence type="ECO:0000256" key="5">
    <source>
        <dbReference type="ARBA" id="ARBA00022992"/>
    </source>
</evidence>
<gene>
    <name evidence="9" type="ORF">WJX81_003826</name>
</gene>
<dbReference type="InterPro" id="IPR000719">
    <property type="entry name" value="Prot_kinase_dom"/>
</dbReference>
<dbReference type="PROSITE" id="PS00018">
    <property type="entry name" value="EF_HAND_1"/>
    <property type="match status" value="1"/>
</dbReference>
<dbReference type="Gene3D" id="2.60.120.10">
    <property type="entry name" value="Jelly Rolls"/>
    <property type="match status" value="1"/>
</dbReference>
<dbReference type="InterPro" id="IPR011992">
    <property type="entry name" value="EF-hand-dom_pair"/>
</dbReference>
<feature type="domain" description="EF-hand" evidence="8">
    <location>
        <begin position="715"/>
        <end position="750"/>
    </location>
</feature>
<keyword evidence="2" id="KW-0547">Nucleotide-binding</keyword>
<comment type="caution">
    <text evidence="9">The sequence shown here is derived from an EMBL/GenBank/DDBJ whole genome shotgun (WGS) entry which is preliminary data.</text>
</comment>
<dbReference type="PANTHER" id="PTHR34571:SF1">
    <property type="entry name" value="(S)-UREIDOGLYCINE AMINOHYDROLASE"/>
    <property type="match status" value="1"/>
</dbReference>
<dbReference type="Gene3D" id="1.10.238.10">
    <property type="entry name" value="EF-hand"/>
    <property type="match status" value="2"/>
</dbReference>
<feature type="region of interest" description="Disordered" evidence="6">
    <location>
        <begin position="284"/>
        <end position="310"/>
    </location>
</feature>
<dbReference type="Pfam" id="PF13499">
    <property type="entry name" value="EF-hand_7"/>
    <property type="match status" value="1"/>
</dbReference>
<dbReference type="PROSITE" id="PS50222">
    <property type="entry name" value="EF_HAND_2"/>
    <property type="match status" value="2"/>
</dbReference>
<dbReference type="EMBL" id="JALJOU010000013">
    <property type="protein sequence ID" value="KAK9840600.1"/>
    <property type="molecule type" value="Genomic_DNA"/>
</dbReference>
<dbReference type="Pfam" id="PF00069">
    <property type="entry name" value="Pkinase"/>
    <property type="match status" value="1"/>
</dbReference>
<dbReference type="PROSITE" id="PS50011">
    <property type="entry name" value="PROTEIN_KINASE_DOM"/>
    <property type="match status" value="1"/>
</dbReference>
<dbReference type="SUPFAM" id="SSF56112">
    <property type="entry name" value="Protein kinase-like (PK-like)"/>
    <property type="match status" value="1"/>
</dbReference>
<evidence type="ECO:0000256" key="1">
    <source>
        <dbReference type="ARBA" id="ARBA00022535"/>
    </source>
</evidence>
<dbReference type="GO" id="GO:0004672">
    <property type="term" value="F:protein kinase activity"/>
    <property type="evidence" value="ECO:0007669"/>
    <property type="project" value="InterPro"/>
</dbReference>
<dbReference type="InterPro" id="IPR008271">
    <property type="entry name" value="Ser/Thr_kinase_AS"/>
</dbReference>
<evidence type="ECO:0000256" key="3">
    <source>
        <dbReference type="ARBA" id="ARBA00022837"/>
    </source>
</evidence>
<dbReference type="InterPro" id="IPR011009">
    <property type="entry name" value="Kinase-like_dom_sf"/>
</dbReference>
<dbReference type="InterPro" id="IPR018247">
    <property type="entry name" value="EF_Hand_1_Ca_BS"/>
</dbReference>
<keyword evidence="5" id="KW-0142">cGMP-binding</keyword>
<evidence type="ECO:0000256" key="2">
    <source>
        <dbReference type="ARBA" id="ARBA00022741"/>
    </source>
</evidence>
<dbReference type="GO" id="GO:0030553">
    <property type="term" value="F:cGMP binding"/>
    <property type="evidence" value="ECO:0007669"/>
    <property type="project" value="UniProtKB-KW"/>
</dbReference>
<evidence type="ECO:0000259" key="8">
    <source>
        <dbReference type="PROSITE" id="PS50222"/>
    </source>
</evidence>
<dbReference type="GO" id="GO:0071522">
    <property type="term" value="F:ureidoglycine aminohydrolase activity"/>
    <property type="evidence" value="ECO:0007669"/>
    <property type="project" value="InterPro"/>
</dbReference>
<dbReference type="CDD" id="cd05117">
    <property type="entry name" value="STKc_CAMK"/>
    <property type="match status" value="1"/>
</dbReference>
<organism evidence="9 10">
    <name type="scientific">Elliptochloris bilobata</name>
    <dbReference type="NCBI Taxonomy" id="381761"/>
    <lineage>
        <taxon>Eukaryota</taxon>
        <taxon>Viridiplantae</taxon>
        <taxon>Chlorophyta</taxon>
        <taxon>core chlorophytes</taxon>
        <taxon>Trebouxiophyceae</taxon>
        <taxon>Trebouxiophyceae incertae sedis</taxon>
        <taxon>Elliptochloris clade</taxon>
        <taxon>Elliptochloris</taxon>
    </lineage>
</organism>
<evidence type="ECO:0000259" key="7">
    <source>
        <dbReference type="PROSITE" id="PS50011"/>
    </source>
</evidence>
<proteinExistence type="predicted"/>
<dbReference type="InterPro" id="IPR002048">
    <property type="entry name" value="EF_hand_dom"/>
</dbReference>
<dbReference type="AlphaFoldDB" id="A0AAW1S2I4"/>
<dbReference type="InterPro" id="IPR014710">
    <property type="entry name" value="RmlC-like_jellyroll"/>
</dbReference>
<dbReference type="NCBIfam" id="TIGR03214">
    <property type="entry name" value="ura-cupin"/>
    <property type="match status" value="1"/>
</dbReference>
<feature type="compositionally biased region" description="Polar residues" evidence="6">
    <location>
        <begin position="284"/>
        <end position="294"/>
    </location>
</feature>
<protein>
    <submittedName>
        <fullName evidence="9">Uncharacterized protein</fullName>
    </submittedName>
</protein>
<dbReference type="FunFam" id="1.10.510.10:FF:000571">
    <property type="entry name" value="Maternal embryonic leucine zipper kinase"/>
    <property type="match status" value="1"/>
</dbReference>
<dbReference type="Gene3D" id="3.30.200.20">
    <property type="entry name" value="Phosphorylase Kinase, domain 1"/>
    <property type="match status" value="1"/>
</dbReference>
<dbReference type="InterPro" id="IPR011051">
    <property type="entry name" value="RmlC_Cupin_sf"/>
</dbReference>
<dbReference type="SMART" id="SM00054">
    <property type="entry name" value="EFh"/>
    <property type="match status" value="2"/>
</dbReference>
<dbReference type="SUPFAM" id="SSF51182">
    <property type="entry name" value="RmlC-like cupins"/>
    <property type="match status" value="1"/>
</dbReference>
<keyword evidence="10" id="KW-1185">Reference proteome</keyword>
<dbReference type="GO" id="GO:0005509">
    <property type="term" value="F:calcium ion binding"/>
    <property type="evidence" value="ECO:0007669"/>
    <property type="project" value="InterPro"/>
</dbReference>
<keyword evidence="3" id="KW-0106">Calcium</keyword>
<feature type="domain" description="EF-hand" evidence="8">
    <location>
        <begin position="643"/>
        <end position="678"/>
    </location>
</feature>
<evidence type="ECO:0000313" key="9">
    <source>
        <dbReference type="EMBL" id="KAK9840600.1"/>
    </source>
</evidence>